<dbReference type="PANTHER" id="PTHR47706">
    <property type="entry name" value="NMRA-LIKE FAMILY PROTEIN"/>
    <property type="match status" value="1"/>
</dbReference>
<protein>
    <recommendedName>
        <fullName evidence="3">NmrA-like domain-containing protein</fullName>
    </recommendedName>
</protein>
<dbReference type="EMBL" id="MIKG01000001">
    <property type="protein sequence ID" value="RAO64173.1"/>
    <property type="molecule type" value="Genomic_DNA"/>
</dbReference>
<dbReference type="InterPro" id="IPR051609">
    <property type="entry name" value="NmrA/Isoflavone_reductase-like"/>
</dbReference>
<dbReference type="GO" id="GO:0016491">
    <property type="term" value="F:oxidoreductase activity"/>
    <property type="evidence" value="ECO:0007669"/>
    <property type="project" value="UniProtKB-KW"/>
</dbReference>
<evidence type="ECO:0000313" key="4">
    <source>
        <dbReference type="EMBL" id="RAO64173.1"/>
    </source>
</evidence>
<evidence type="ECO:0000259" key="3">
    <source>
        <dbReference type="Pfam" id="PF05368"/>
    </source>
</evidence>
<keyword evidence="1" id="KW-0521">NADP</keyword>
<organism evidence="4 5">
    <name type="scientific">Talaromyces amestolkiae</name>
    <dbReference type="NCBI Taxonomy" id="1196081"/>
    <lineage>
        <taxon>Eukaryota</taxon>
        <taxon>Fungi</taxon>
        <taxon>Dikarya</taxon>
        <taxon>Ascomycota</taxon>
        <taxon>Pezizomycotina</taxon>
        <taxon>Eurotiomycetes</taxon>
        <taxon>Eurotiomycetidae</taxon>
        <taxon>Eurotiales</taxon>
        <taxon>Trichocomaceae</taxon>
        <taxon>Talaromyces</taxon>
        <taxon>Talaromyces sect. Talaromyces</taxon>
    </lineage>
</organism>
<dbReference type="InterPro" id="IPR008030">
    <property type="entry name" value="NmrA-like"/>
</dbReference>
<dbReference type="Gene3D" id="3.40.50.720">
    <property type="entry name" value="NAD(P)-binding Rossmann-like Domain"/>
    <property type="match status" value="1"/>
</dbReference>
<dbReference type="STRING" id="1196081.A0A364KKV6"/>
<keyword evidence="5" id="KW-1185">Reference proteome</keyword>
<feature type="domain" description="NmrA-like" evidence="3">
    <location>
        <begin position="8"/>
        <end position="283"/>
    </location>
</feature>
<evidence type="ECO:0000313" key="5">
    <source>
        <dbReference type="Proteomes" id="UP000249363"/>
    </source>
</evidence>
<sequence length="336" mass="37001">MADFKPRNILLIGATGNIGRFITRSIVSARGDFDRVAILTSAPAAGSEKEKFINEELKPKNVEIIVGDIGNEEDVLNAYKGIDTIIFALGRGAILPQIPLIKLAASSGSSVKWIFPSEYGTDIKYGPSSAGEPTHQGKLKVRAYIEEDEEIKNSGLKYTYVVTGPYPEMFLKGDSEYTGGWDVKSKKANLLEKDNKISFTTMKEFVPPSVHFLRAIDPDKYSTGDLVLAALRHPGPATFNKALKVNSYTATPAEIQAEFERQVGGGWTVQEVSLDALKEFEKNAWKDGRPDAAVFTLRRIWAEGGTLYEKRDNDAIGEPETLTLKDTVAWYIKAST</sequence>
<reference evidence="4 5" key="1">
    <citation type="journal article" date="2017" name="Biotechnol. Biofuels">
        <title>Differential beta-glucosidase expression as a function of carbon source availability in Talaromyces amestolkiae: a genomic and proteomic approach.</title>
        <authorList>
            <person name="de Eugenio L.I."/>
            <person name="Mendez-Liter J.A."/>
            <person name="Nieto-Dominguez M."/>
            <person name="Alonso L."/>
            <person name="Gil-Munoz J."/>
            <person name="Barriuso J."/>
            <person name="Prieto A."/>
            <person name="Martinez M.J."/>
        </authorList>
    </citation>
    <scope>NUCLEOTIDE SEQUENCE [LARGE SCALE GENOMIC DNA]</scope>
    <source>
        <strain evidence="4 5">CIB</strain>
    </source>
</reference>
<comment type="caution">
    <text evidence="4">The sequence shown here is derived from an EMBL/GenBank/DDBJ whole genome shotgun (WGS) entry which is preliminary data.</text>
</comment>
<proteinExistence type="predicted"/>
<dbReference type="InterPro" id="IPR036291">
    <property type="entry name" value="NAD(P)-bd_dom_sf"/>
</dbReference>
<dbReference type="RefSeq" id="XP_040728690.1">
    <property type="nucleotide sequence ID" value="XM_040873931.1"/>
</dbReference>
<gene>
    <name evidence="4" type="ORF">BHQ10_000185</name>
</gene>
<dbReference type="Pfam" id="PF05368">
    <property type="entry name" value="NmrA"/>
    <property type="match status" value="1"/>
</dbReference>
<keyword evidence="2" id="KW-0560">Oxidoreductase</keyword>
<evidence type="ECO:0000256" key="2">
    <source>
        <dbReference type="ARBA" id="ARBA00023002"/>
    </source>
</evidence>
<dbReference type="OrthoDB" id="419598at2759"/>
<dbReference type="Proteomes" id="UP000249363">
    <property type="component" value="Unassembled WGS sequence"/>
</dbReference>
<dbReference type="SUPFAM" id="SSF51735">
    <property type="entry name" value="NAD(P)-binding Rossmann-fold domains"/>
    <property type="match status" value="1"/>
</dbReference>
<accession>A0A364KKV6</accession>
<dbReference type="AlphaFoldDB" id="A0A364KKV6"/>
<evidence type="ECO:0000256" key="1">
    <source>
        <dbReference type="ARBA" id="ARBA00022857"/>
    </source>
</evidence>
<dbReference type="GeneID" id="63789402"/>
<dbReference type="PANTHER" id="PTHR47706:SF11">
    <property type="entry name" value="ISOFLAVONE REDUCTASE FAMILY PROTEIN (AFU_ORTHOLOGUE AFUA_1G12510)"/>
    <property type="match status" value="1"/>
</dbReference>
<name>A0A364KKV6_TALAM</name>